<name>A0A0R3KLJ6_9BRAD</name>
<organism evidence="1 2">
    <name type="scientific">Bradyrhizobium jicamae</name>
    <dbReference type="NCBI Taxonomy" id="280332"/>
    <lineage>
        <taxon>Bacteria</taxon>
        <taxon>Pseudomonadati</taxon>
        <taxon>Pseudomonadota</taxon>
        <taxon>Alphaproteobacteria</taxon>
        <taxon>Hyphomicrobiales</taxon>
        <taxon>Nitrobacteraceae</taxon>
        <taxon>Bradyrhizobium</taxon>
    </lineage>
</organism>
<evidence type="ECO:0000313" key="1">
    <source>
        <dbReference type="EMBL" id="KRQ96568.1"/>
    </source>
</evidence>
<reference evidence="1 2" key="1">
    <citation type="submission" date="2014-03" db="EMBL/GenBank/DDBJ databases">
        <title>Bradyrhizobium valentinum sp. nov., isolated from effective nodules of Lupinus mariae-josephae, a lupine endemic of basic-lime soils in Eastern Spain.</title>
        <authorList>
            <person name="Duran D."/>
            <person name="Rey L."/>
            <person name="Navarro A."/>
            <person name="Busquets A."/>
            <person name="Imperial J."/>
            <person name="Ruiz-Argueso T."/>
        </authorList>
    </citation>
    <scope>NUCLEOTIDE SEQUENCE [LARGE SCALE GENOMIC DNA]</scope>
    <source>
        <strain evidence="1 2">PAC68</strain>
    </source>
</reference>
<proteinExistence type="predicted"/>
<dbReference type="AlphaFoldDB" id="A0A0R3KLJ6"/>
<protein>
    <submittedName>
        <fullName evidence="1">Uncharacterized protein</fullName>
    </submittedName>
</protein>
<evidence type="ECO:0000313" key="2">
    <source>
        <dbReference type="Proteomes" id="UP000050863"/>
    </source>
</evidence>
<keyword evidence="2" id="KW-1185">Reference proteome</keyword>
<dbReference type="OrthoDB" id="8243322at2"/>
<dbReference type="Proteomes" id="UP000050863">
    <property type="component" value="Unassembled WGS sequence"/>
</dbReference>
<dbReference type="EMBL" id="LLXZ01000197">
    <property type="protein sequence ID" value="KRQ96568.1"/>
    <property type="molecule type" value="Genomic_DNA"/>
</dbReference>
<comment type="caution">
    <text evidence="1">The sequence shown here is derived from an EMBL/GenBank/DDBJ whole genome shotgun (WGS) entry which is preliminary data.</text>
</comment>
<dbReference type="RefSeq" id="WP_057839671.1">
    <property type="nucleotide sequence ID" value="NZ_LLXZ01000197.1"/>
</dbReference>
<gene>
    <name evidence="1" type="ORF">CQ12_08910</name>
</gene>
<sequence length="70" mass="7786">MDETHANKIRSLLLEAVDAIERAHAIVSTLDSEDQALLSASLDEISLAVHSKLLQKLHLRYPGFSEESEE</sequence>
<accession>A0A0R3KLJ6</accession>